<comment type="similarity">
    <text evidence="1">Belongs to the thioesterase family.</text>
</comment>
<protein>
    <submittedName>
        <fullName evidence="3">Thioesterase</fullName>
    </submittedName>
</protein>
<dbReference type="EMBL" id="BMWS01000045">
    <property type="protein sequence ID" value="GGX34300.1"/>
    <property type="molecule type" value="Genomic_DNA"/>
</dbReference>
<accession>A0A918N622</accession>
<dbReference type="Proteomes" id="UP000601108">
    <property type="component" value="Unassembled WGS sequence"/>
</dbReference>
<dbReference type="RefSeq" id="WP_027413887.1">
    <property type="nucleotide sequence ID" value="NZ_BMWS01000045.1"/>
</dbReference>
<keyword evidence="4" id="KW-1185">Reference proteome</keyword>
<organism evidence="3 4">
    <name type="scientific">Aquimarina muelleri</name>
    <dbReference type="NCBI Taxonomy" id="279356"/>
    <lineage>
        <taxon>Bacteria</taxon>
        <taxon>Pseudomonadati</taxon>
        <taxon>Bacteroidota</taxon>
        <taxon>Flavobacteriia</taxon>
        <taxon>Flavobacteriales</taxon>
        <taxon>Flavobacteriaceae</taxon>
        <taxon>Aquimarina</taxon>
    </lineage>
</organism>
<gene>
    <name evidence="3" type="ORF">GCM10007384_38670</name>
</gene>
<proteinExistence type="inferred from homology"/>
<dbReference type="InterPro" id="IPR001031">
    <property type="entry name" value="Thioesterase"/>
</dbReference>
<dbReference type="PANTHER" id="PTHR11487:SF0">
    <property type="entry name" value="S-ACYL FATTY ACID SYNTHASE THIOESTERASE, MEDIUM CHAIN"/>
    <property type="match status" value="1"/>
</dbReference>
<evidence type="ECO:0000256" key="1">
    <source>
        <dbReference type="ARBA" id="ARBA00007169"/>
    </source>
</evidence>
<evidence type="ECO:0000259" key="2">
    <source>
        <dbReference type="Pfam" id="PF00975"/>
    </source>
</evidence>
<comment type="caution">
    <text evidence="3">The sequence shown here is derived from an EMBL/GenBank/DDBJ whole genome shotgun (WGS) entry which is preliminary data.</text>
</comment>
<evidence type="ECO:0000313" key="4">
    <source>
        <dbReference type="Proteomes" id="UP000601108"/>
    </source>
</evidence>
<dbReference type="PANTHER" id="PTHR11487">
    <property type="entry name" value="THIOESTERASE"/>
    <property type="match status" value="1"/>
</dbReference>
<dbReference type="Gene3D" id="3.40.50.1820">
    <property type="entry name" value="alpha/beta hydrolase"/>
    <property type="match status" value="1"/>
</dbReference>
<dbReference type="Pfam" id="PF00975">
    <property type="entry name" value="Thioesterase"/>
    <property type="match status" value="1"/>
</dbReference>
<evidence type="ECO:0000313" key="3">
    <source>
        <dbReference type="EMBL" id="GGX34300.1"/>
    </source>
</evidence>
<dbReference type="GO" id="GO:0008610">
    <property type="term" value="P:lipid biosynthetic process"/>
    <property type="evidence" value="ECO:0007669"/>
    <property type="project" value="TreeGrafter"/>
</dbReference>
<feature type="domain" description="Thioesterase" evidence="2">
    <location>
        <begin position="5"/>
        <end position="233"/>
    </location>
</feature>
<sequence>MNSKKVIAIPFAGGNKYSFNSIEKYIPKNVDWITLELPGRGNRFKEDLLNRVDDMVDDLLDKIIPHIKEGEYMIYAHSLGTLLGYELTKKMIHKKMKLPKSLFFTGRGAPGFERSSKKRSILPKDQFWKEVNEIGGLPSEFFDHEDLLDLYYPIMKSDFKAVEDYEFQEMEKPFSIPIQICMGEEEIGEENDKTPLKNMKAWQNETSSSCSFELLKGDHFFIFNNPKAIADKICRVAMDINVLV</sequence>
<dbReference type="AlphaFoldDB" id="A0A918N622"/>
<dbReference type="InterPro" id="IPR029058">
    <property type="entry name" value="AB_hydrolase_fold"/>
</dbReference>
<dbReference type="InterPro" id="IPR012223">
    <property type="entry name" value="TEII"/>
</dbReference>
<reference evidence="3 4" key="1">
    <citation type="journal article" date="2014" name="Int. J. Syst. Evol. Microbiol.">
        <title>Complete genome sequence of Corynebacterium casei LMG S-19264T (=DSM 44701T), isolated from a smear-ripened cheese.</title>
        <authorList>
            <consortium name="US DOE Joint Genome Institute (JGI-PGF)"/>
            <person name="Walter F."/>
            <person name="Albersmeier A."/>
            <person name="Kalinowski J."/>
            <person name="Ruckert C."/>
        </authorList>
    </citation>
    <scope>NUCLEOTIDE SEQUENCE [LARGE SCALE GENOMIC DNA]</scope>
    <source>
        <strain evidence="3 4">KCTC 12285</strain>
    </source>
</reference>
<dbReference type="SUPFAM" id="SSF53474">
    <property type="entry name" value="alpha/beta-Hydrolases"/>
    <property type="match status" value="1"/>
</dbReference>
<name>A0A918N622_9FLAO</name>